<name>A0ABU3B0Z6_9ACTN</name>
<organism evidence="1 2">
    <name type="scientific">Streptomyces lancefieldiae</name>
    <dbReference type="NCBI Taxonomy" id="3075520"/>
    <lineage>
        <taxon>Bacteria</taxon>
        <taxon>Bacillati</taxon>
        <taxon>Actinomycetota</taxon>
        <taxon>Actinomycetes</taxon>
        <taxon>Kitasatosporales</taxon>
        <taxon>Streptomycetaceae</taxon>
        <taxon>Streptomyces</taxon>
    </lineage>
</organism>
<accession>A0ABU3B0Z6</accession>
<keyword evidence="2" id="KW-1185">Reference proteome</keyword>
<dbReference type="Proteomes" id="UP001180724">
    <property type="component" value="Unassembled WGS sequence"/>
</dbReference>
<protein>
    <submittedName>
        <fullName evidence="1">Uncharacterized protein</fullName>
    </submittedName>
</protein>
<reference evidence="1" key="1">
    <citation type="submission" date="2024-05" db="EMBL/GenBank/DDBJ databases">
        <title>30 novel species of actinomycetes from the DSMZ collection.</title>
        <authorList>
            <person name="Nouioui I."/>
        </authorList>
    </citation>
    <scope>NUCLEOTIDE SEQUENCE</scope>
    <source>
        <strain evidence="1">DSM 40712</strain>
    </source>
</reference>
<comment type="caution">
    <text evidence="1">The sequence shown here is derived from an EMBL/GenBank/DDBJ whole genome shotgun (WGS) entry which is preliminary data.</text>
</comment>
<evidence type="ECO:0000313" key="2">
    <source>
        <dbReference type="Proteomes" id="UP001180724"/>
    </source>
</evidence>
<dbReference type="EMBL" id="JAVRFH010000099">
    <property type="protein sequence ID" value="MDT0616133.1"/>
    <property type="molecule type" value="Genomic_DNA"/>
</dbReference>
<evidence type="ECO:0000313" key="1">
    <source>
        <dbReference type="EMBL" id="MDT0616133.1"/>
    </source>
</evidence>
<gene>
    <name evidence="1" type="ORF">RM812_39215</name>
</gene>
<dbReference type="RefSeq" id="WP_311585285.1">
    <property type="nucleotide sequence ID" value="NZ_JAVRFH010000099.1"/>
</dbReference>
<sequence>MPRWNYHEFPAPTKAIALGDMLASGHAGSEVEYQLGRLLVSSNTSRLNHASSFSTDDDEEFIEDWADATDGWDAVKEACRRLLMAGETLDKERRALRAQLAAAGRPKREALRELAADRPRRDAQAALAQALGDLADLYAKYPVPRTSRGHKR</sequence>
<proteinExistence type="predicted"/>